<dbReference type="EMBL" id="NFLJ01000042">
    <property type="protein sequence ID" value="OUQ32505.1"/>
    <property type="molecule type" value="Genomic_DNA"/>
</dbReference>
<evidence type="ECO:0000313" key="1">
    <source>
        <dbReference type="EMBL" id="OUQ32505.1"/>
    </source>
</evidence>
<reference evidence="1 2" key="1">
    <citation type="journal article" date="2018" name="BMC Genomics">
        <title>Whole genome sequencing and function prediction of 133 gut anaerobes isolated from chicken caecum in pure cultures.</title>
        <authorList>
            <person name="Medvecky M."/>
            <person name="Cejkova D."/>
            <person name="Polansky O."/>
            <person name="Karasova D."/>
            <person name="Kubasova T."/>
            <person name="Cizek A."/>
            <person name="Rychlik I."/>
        </authorList>
    </citation>
    <scope>NUCLEOTIDE SEQUENCE [LARGE SCALE GENOMIC DNA]</scope>
    <source>
        <strain evidence="1 2">An13</strain>
    </source>
</reference>
<sequence length="288" mass="35115">MQVQELLKMYYHIDCSLDSTGYFYVGGQLYYLSLVQEPQDFLNRYHYYRYLMHQCGMKGYEIVRNIYQELFTQGYVLLLYQKDHFSLKQYIHQTMMIYRFPKLKVQQIKEQWICKIDQAREKVKDYAYSFKHDQDIISLIYYYCGLGENSINILNYILQIDKQASLPVSLSLTQPFFEYVYELLNPCCYIFSTRMRHLSCLVSSQIITYVQLQNILETHYFDVYEIIYLYARMLYPSYFFECLLQDLLDEKKVAFFYQQMKQNQDMYVQMFRILSFYVTLPKISWINC</sequence>
<dbReference type="AlphaFoldDB" id="A0A1Y4SRF9"/>
<accession>A0A1Y4SRF9</accession>
<dbReference type="RefSeq" id="WP_087359620.1">
    <property type="nucleotide sequence ID" value="NZ_NFLJ01000042.1"/>
</dbReference>
<proteinExistence type="predicted"/>
<gene>
    <name evidence="1" type="ORF">B5E75_12235</name>
</gene>
<comment type="caution">
    <text evidence="1">The sequence shown here is derived from an EMBL/GenBank/DDBJ whole genome shotgun (WGS) entry which is preliminary data.</text>
</comment>
<dbReference type="OrthoDB" id="1651506at2"/>
<keyword evidence="2" id="KW-1185">Reference proteome</keyword>
<name>A0A1Y4SRF9_9FIRM</name>
<organism evidence="1 2">
    <name type="scientific">Massilimicrobiota timonensis</name>
    <dbReference type="NCBI Taxonomy" id="1776392"/>
    <lineage>
        <taxon>Bacteria</taxon>
        <taxon>Bacillati</taxon>
        <taxon>Bacillota</taxon>
        <taxon>Erysipelotrichia</taxon>
        <taxon>Erysipelotrichales</taxon>
        <taxon>Erysipelotrichaceae</taxon>
        <taxon>Massilimicrobiota</taxon>
    </lineage>
</organism>
<evidence type="ECO:0000313" key="2">
    <source>
        <dbReference type="Proteomes" id="UP000195305"/>
    </source>
</evidence>
<dbReference type="Proteomes" id="UP000195305">
    <property type="component" value="Unassembled WGS sequence"/>
</dbReference>
<protein>
    <submittedName>
        <fullName evidence="1">Uncharacterized protein</fullName>
    </submittedName>
</protein>